<comment type="caution">
    <text evidence="1">The sequence shown here is derived from an EMBL/GenBank/DDBJ whole genome shotgun (WGS) entry which is preliminary data.</text>
</comment>
<evidence type="ECO:0000313" key="1">
    <source>
        <dbReference type="EMBL" id="MET1491518.1"/>
    </source>
</evidence>
<sequence>MFGFWRKRTYEDPKLGRFEHAGRMWHPSGLSSGLGVSLEGGVERPEQKAIEVARELMQSPGQWIGAAKDYVCANPHALKFMDGSGELICDGFTVYQSGQFAVEFSLTDWPDAMITVPFKDGAPCEVQLGD</sequence>
<keyword evidence="2" id="KW-1185">Reference proteome</keyword>
<dbReference type="RefSeq" id="WP_345927354.1">
    <property type="nucleotide sequence ID" value="NZ_JBDIVF010000004.1"/>
</dbReference>
<gene>
    <name evidence="1" type="ORF">ABVT11_16890</name>
</gene>
<protein>
    <submittedName>
        <fullName evidence="1">Uncharacterized protein</fullName>
    </submittedName>
</protein>
<proteinExistence type="predicted"/>
<accession>A0ABV2CUE6</accession>
<dbReference type="Proteomes" id="UP001548590">
    <property type="component" value="Unassembled WGS sequence"/>
</dbReference>
<dbReference type="EMBL" id="JBEWLZ010000012">
    <property type="protein sequence ID" value="MET1491518.1"/>
    <property type="molecule type" value="Genomic_DNA"/>
</dbReference>
<organism evidence="1 2">
    <name type="scientific">Uliginosibacterium paludis</name>
    <dbReference type="NCBI Taxonomy" id="1615952"/>
    <lineage>
        <taxon>Bacteria</taxon>
        <taxon>Pseudomonadati</taxon>
        <taxon>Pseudomonadota</taxon>
        <taxon>Betaproteobacteria</taxon>
        <taxon>Rhodocyclales</taxon>
        <taxon>Zoogloeaceae</taxon>
        <taxon>Uliginosibacterium</taxon>
    </lineage>
</organism>
<reference evidence="1 2" key="1">
    <citation type="submission" date="2024-07" db="EMBL/GenBank/DDBJ databases">
        <title>Uliginosibacterium paludis KCTC:42655.</title>
        <authorList>
            <person name="Kim M.K."/>
        </authorList>
    </citation>
    <scope>NUCLEOTIDE SEQUENCE [LARGE SCALE GENOMIC DNA]</scope>
    <source>
        <strain evidence="1 2">KCTC 42655</strain>
    </source>
</reference>
<evidence type="ECO:0000313" key="2">
    <source>
        <dbReference type="Proteomes" id="UP001548590"/>
    </source>
</evidence>
<name>A0ABV2CUE6_9RHOO</name>